<organism evidence="2 3">
    <name type="scientific">Pasteurella testudinis DSM 23072</name>
    <dbReference type="NCBI Taxonomy" id="1122938"/>
    <lineage>
        <taxon>Bacteria</taxon>
        <taxon>Pseudomonadati</taxon>
        <taxon>Pseudomonadota</taxon>
        <taxon>Gammaproteobacteria</taxon>
        <taxon>Pasteurellales</taxon>
        <taxon>Pasteurellaceae</taxon>
        <taxon>Pasteurella</taxon>
    </lineage>
</organism>
<accession>A0A1W1V5T1</accession>
<proteinExistence type="predicted"/>
<keyword evidence="1" id="KW-1133">Transmembrane helix</keyword>
<dbReference type="Proteomes" id="UP000192408">
    <property type="component" value="Unassembled WGS sequence"/>
</dbReference>
<name>A0A1W1V5T1_9PAST</name>
<feature type="transmembrane region" description="Helical" evidence="1">
    <location>
        <begin position="87"/>
        <end position="108"/>
    </location>
</feature>
<keyword evidence="1" id="KW-0472">Membrane</keyword>
<keyword evidence="1" id="KW-0812">Transmembrane</keyword>
<gene>
    <name evidence="2" type="ORF">SAMN05660772_02849</name>
</gene>
<feature type="transmembrane region" description="Helical" evidence="1">
    <location>
        <begin position="7"/>
        <end position="27"/>
    </location>
</feature>
<evidence type="ECO:0000313" key="2">
    <source>
        <dbReference type="EMBL" id="SMB88663.1"/>
    </source>
</evidence>
<evidence type="ECO:0000313" key="3">
    <source>
        <dbReference type="Proteomes" id="UP000192408"/>
    </source>
</evidence>
<dbReference type="AlphaFoldDB" id="A0A1W1V5T1"/>
<dbReference type="EMBL" id="FWWV01000052">
    <property type="protein sequence ID" value="SMB88663.1"/>
    <property type="molecule type" value="Genomic_DNA"/>
</dbReference>
<evidence type="ECO:0000256" key="1">
    <source>
        <dbReference type="SAM" id="Phobius"/>
    </source>
</evidence>
<feature type="transmembrane region" description="Helical" evidence="1">
    <location>
        <begin position="114"/>
        <end position="135"/>
    </location>
</feature>
<feature type="transmembrane region" description="Helical" evidence="1">
    <location>
        <begin position="47"/>
        <end position="75"/>
    </location>
</feature>
<reference evidence="3" key="1">
    <citation type="submission" date="2017-04" db="EMBL/GenBank/DDBJ databases">
        <authorList>
            <person name="Varghese N."/>
            <person name="Submissions S."/>
        </authorList>
    </citation>
    <scope>NUCLEOTIDE SEQUENCE [LARGE SCALE GENOMIC DNA]</scope>
    <source>
        <strain evidence="3">DSM 23072</strain>
    </source>
</reference>
<protein>
    <submittedName>
        <fullName evidence="2">Uncharacterized protein</fullName>
    </submittedName>
</protein>
<keyword evidence="3" id="KW-1185">Reference proteome</keyword>
<sequence>MKSKNIFLILSMFDLFYLIIYSFNSFSNDGIPFYTDFLNIFILFESVGSYSLIFSLSGFILFLSLFFSVYCYLFYTKSIFYLSLFQLPLRVICLLPSIPYSIYGFKLIFNFPTIASFIFLVCMEIAKVILIYFCLKVKKYKS</sequence>